<organism evidence="9 11">
    <name type="scientific">Plasmodiophora brassicae</name>
    <name type="common">Clubroot disease agent</name>
    <dbReference type="NCBI Taxonomy" id="37360"/>
    <lineage>
        <taxon>Eukaryota</taxon>
        <taxon>Sar</taxon>
        <taxon>Rhizaria</taxon>
        <taxon>Endomyxa</taxon>
        <taxon>Phytomyxea</taxon>
        <taxon>Plasmodiophorida</taxon>
        <taxon>Plasmodiophoridae</taxon>
        <taxon>Plasmodiophora</taxon>
    </lineage>
</organism>
<proteinExistence type="inferred from homology"/>
<dbReference type="OMA" id="WYSMING"/>
<dbReference type="Proteomes" id="UP000039324">
    <property type="component" value="Unassembled WGS sequence"/>
</dbReference>
<evidence type="ECO:0000259" key="8">
    <source>
        <dbReference type="Pfam" id="PF01529"/>
    </source>
</evidence>
<dbReference type="GO" id="GO:0019706">
    <property type="term" value="F:protein-cysteine S-palmitoyltransferase activity"/>
    <property type="evidence" value="ECO:0007669"/>
    <property type="project" value="UniProtKB-EC"/>
</dbReference>
<comment type="catalytic activity">
    <reaction evidence="7">
        <text>L-cysteinyl-[protein] + hexadecanoyl-CoA = S-hexadecanoyl-L-cysteinyl-[protein] + CoA</text>
        <dbReference type="Rhea" id="RHEA:36683"/>
        <dbReference type="Rhea" id="RHEA-COMP:10131"/>
        <dbReference type="Rhea" id="RHEA-COMP:11032"/>
        <dbReference type="ChEBI" id="CHEBI:29950"/>
        <dbReference type="ChEBI" id="CHEBI:57287"/>
        <dbReference type="ChEBI" id="CHEBI:57379"/>
        <dbReference type="ChEBI" id="CHEBI:74151"/>
        <dbReference type="EC" id="2.3.1.225"/>
    </reaction>
</comment>
<dbReference type="EMBL" id="CDSF01000057">
    <property type="protein sequence ID" value="CEO96206.1"/>
    <property type="molecule type" value="Genomic_DNA"/>
</dbReference>
<evidence type="ECO:0000256" key="6">
    <source>
        <dbReference type="ARBA" id="ARBA00023315"/>
    </source>
</evidence>
<keyword evidence="5 7" id="KW-0472">Membrane</keyword>
<feature type="transmembrane region" description="Helical" evidence="7">
    <location>
        <begin position="54"/>
        <end position="71"/>
    </location>
</feature>
<gene>
    <name evidence="9" type="ORF">PBRA_004877</name>
    <name evidence="10" type="ORF">PLBR_LOCUS6354</name>
</gene>
<evidence type="ECO:0000256" key="3">
    <source>
        <dbReference type="ARBA" id="ARBA00022692"/>
    </source>
</evidence>
<protein>
    <recommendedName>
        <fullName evidence="7">Palmitoyltransferase</fullName>
        <ecNumber evidence="7">2.3.1.225</ecNumber>
    </recommendedName>
</protein>
<dbReference type="OrthoDB" id="331948at2759"/>
<keyword evidence="10" id="KW-0496">Mitochondrion</keyword>
<evidence type="ECO:0000313" key="12">
    <source>
        <dbReference type="Proteomes" id="UP000290189"/>
    </source>
</evidence>
<dbReference type="EMBL" id="OVEO01000011">
    <property type="protein sequence ID" value="SPQ99139.1"/>
    <property type="molecule type" value="Genomic_DNA"/>
</dbReference>
<feature type="transmembrane region" description="Helical" evidence="7">
    <location>
        <begin position="24"/>
        <end position="48"/>
    </location>
</feature>
<geneLocation type="mitochondrion" evidence="10"/>
<evidence type="ECO:0000256" key="7">
    <source>
        <dbReference type="RuleBase" id="RU079119"/>
    </source>
</evidence>
<feature type="domain" description="Palmitoyltransferase DHHC" evidence="8">
    <location>
        <begin position="120"/>
        <end position="242"/>
    </location>
</feature>
<dbReference type="InterPro" id="IPR039859">
    <property type="entry name" value="PFA4/ZDH16/20/ERF2-like"/>
</dbReference>
<comment type="subcellular location">
    <subcellularLocation>
        <location evidence="1">Membrane</location>
        <topology evidence="1">Multi-pass membrane protein</topology>
    </subcellularLocation>
</comment>
<evidence type="ECO:0000313" key="9">
    <source>
        <dbReference type="EMBL" id="CEO96206.1"/>
    </source>
</evidence>
<comment type="similarity">
    <text evidence="7">Belongs to the DHHC palmitoyltransferase family.</text>
</comment>
<accession>A0A0G4ILS1</accession>
<keyword evidence="4 7" id="KW-1133">Transmembrane helix</keyword>
<evidence type="ECO:0000256" key="4">
    <source>
        <dbReference type="ARBA" id="ARBA00022989"/>
    </source>
</evidence>
<keyword evidence="11" id="KW-1185">Reference proteome</keyword>
<dbReference type="GO" id="GO:0016020">
    <property type="term" value="C:membrane"/>
    <property type="evidence" value="ECO:0007669"/>
    <property type="project" value="UniProtKB-SubCell"/>
</dbReference>
<evidence type="ECO:0000256" key="2">
    <source>
        <dbReference type="ARBA" id="ARBA00022679"/>
    </source>
</evidence>
<feature type="transmembrane region" description="Helical" evidence="7">
    <location>
        <begin position="200"/>
        <end position="227"/>
    </location>
</feature>
<reference evidence="10 12" key="2">
    <citation type="submission" date="2018-03" db="EMBL/GenBank/DDBJ databases">
        <authorList>
            <person name="Fogelqvist J."/>
        </authorList>
    </citation>
    <scope>NUCLEOTIDE SEQUENCE [LARGE SCALE GENOMIC DNA]</scope>
</reference>
<keyword evidence="3 7" id="KW-0812">Transmembrane</keyword>
<dbReference type="PROSITE" id="PS50216">
    <property type="entry name" value="DHHC"/>
    <property type="match status" value="1"/>
</dbReference>
<evidence type="ECO:0000313" key="10">
    <source>
        <dbReference type="EMBL" id="SPQ99139.1"/>
    </source>
</evidence>
<comment type="domain">
    <text evidence="7">The DHHC domain is required for palmitoyltransferase activity.</text>
</comment>
<sequence length="310" mass="34409">MGMLAVGRRRLFPWPSWFVTSDPCGLFCAFLTVCLMVFAHVVTVFLVLRGSQGLLSVHAILFTLCTVMALTSHCRAQFSDPGCVPKRCVPVNPPVAQAVDGNRTLLPSSIPVAKKALLPSVCRKCKTVKPRGTHHCSVCARCISKMDHHCPWINNCVAAFNQKYFLLFLCWTGVMCIYSGCVIGVGIYRCAQSLNQCSDISAVVVVCSMLNMFEAVLFGCFVSVMLWDQLSAIFENTPYIDKLQGIKGNTTHLGRMALLTEVFGERLSWRWFVPVSLPRRVQDDFYNTCDAYSQGRLDNAHDPDASDDDS</sequence>
<name>A0A0G4ILS1_PLABS</name>
<dbReference type="STRING" id="37360.A0A0G4ILS1"/>
<keyword evidence="6 7" id="KW-0012">Acyltransferase</keyword>
<evidence type="ECO:0000256" key="5">
    <source>
        <dbReference type="ARBA" id="ARBA00023136"/>
    </source>
</evidence>
<keyword evidence="2 7" id="KW-0808">Transferase</keyword>
<dbReference type="InterPro" id="IPR001594">
    <property type="entry name" value="Palmitoyltrfase_DHHC"/>
</dbReference>
<dbReference type="Proteomes" id="UP000290189">
    <property type="component" value="Unassembled WGS sequence"/>
</dbReference>
<dbReference type="Pfam" id="PF01529">
    <property type="entry name" value="DHHC"/>
    <property type="match status" value="1"/>
</dbReference>
<dbReference type="AlphaFoldDB" id="A0A0G4ILS1"/>
<evidence type="ECO:0000256" key="1">
    <source>
        <dbReference type="ARBA" id="ARBA00004141"/>
    </source>
</evidence>
<dbReference type="PANTHER" id="PTHR12246">
    <property type="entry name" value="PALMITOYLTRANSFERASE ZDHHC16"/>
    <property type="match status" value="1"/>
</dbReference>
<reference evidence="9 11" key="1">
    <citation type="submission" date="2015-02" db="EMBL/GenBank/DDBJ databases">
        <authorList>
            <person name="Chooi Y.-H."/>
        </authorList>
    </citation>
    <scope>NUCLEOTIDE SEQUENCE [LARGE SCALE GENOMIC DNA]</scope>
    <source>
        <strain evidence="9">E3</strain>
    </source>
</reference>
<dbReference type="EC" id="2.3.1.225" evidence="7"/>
<evidence type="ECO:0000313" key="11">
    <source>
        <dbReference type="Proteomes" id="UP000039324"/>
    </source>
</evidence>
<feature type="transmembrane region" description="Helical" evidence="7">
    <location>
        <begin position="164"/>
        <end position="188"/>
    </location>
</feature>